<accession>A0A2T4MZF1</accession>
<comment type="caution">
    <text evidence="1">The sequence shown here is derived from an EMBL/GenBank/DDBJ whole genome shotgun (WGS) entry which is preliminary data.</text>
</comment>
<evidence type="ECO:0000313" key="2">
    <source>
        <dbReference type="Proteomes" id="UP000241986"/>
    </source>
</evidence>
<evidence type="ECO:0000313" key="1">
    <source>
        <dbReference type="EMBL" id="PTH79951.1"/>
    </source>
</evidence>
<name>A0A2T4MZF1_AERVE</name>
<sequence>MAAYLGFIGVFMIISASRRTDIPAFYSDWFMNQIRQGEFIRKNPITGELYKNSAKRDDVDVIVFWTRNAHQMMKKGHIKELQDMGYNFYFQYTITGYTAKSPLGLRIDGSSPHPLKAIEYFNELAEAIGPEKVIYRFDPIVVCDQIGKEEIVRLYDKISSNIHQDCMRSVISFLDVYDNVGKNMESAGFNPVDLLRQDNREQLEYILQGIKETSSKYGRQVFSCAESINLGEYGILPSKCIDADYIRSVFGVKLSASKDPGQRKACGCAKSIDVGQYNTCVHGCAYCYATQDKAMAIENYKSHQPDNGLIIPEAHLRLAARIL</sequence>
<dbReference type="EMBL" id="PZKL01000038">
    <property type="protein sequence ID" value="PTH79951.1"/>
    <property type="molecule type" value="Genomic_DNA"/>
</dbReference>
<reference evidence="1 2" key="1">
    <citation type="submission" date="2018-03" db="EMBL/GenBank/DDBJ databases">
        <title>Aeromonas veronii whole genome sequencing and analysis.</title>
        <authorList>
            <person name="Xie H."/>
            <person name="Liu T."/>
            <person name="Wang K."/>
        </authorList>
    </citation>
    <scope>NUCLEOTIDE SEQUENCE [LARGE SCALE GENOMIC DNA]</scope>
    <source>
        <strain evidence="1 2">XH.VA.1</strain>
    </source>
</reference>
<dbReference type="InterPro" id="IPR014998">
    <property type="entry name" value="DUF1848"/>
</dbReference>
<proteinExistence type="predicted"/>
<protein>
    <recommendedName>
        <fullName evidence="3">DUF1848 domain-containing protein</fullName>
    </recommendedName>
</protein>
<dbReference type="Pfam" id="PF08902">
    <property type="entry name" value="DUF1848"/>
    <property type="match status" value="1"/>
</dbReference>
<dbReference type="AlphaFoldDB" id="A0A2T4MZF1"/>
<evidence type="ECO:0008006" key="3">
    <source>
        <dbReference type="Google" id="ProtNLM"/>
    </source>
</evidence>
<dbReference type="Proteomes" id="UP000241986">
    <property type="component" value="Unassembled WGS sequence"/>
</dbReference>
<organism evidence="1 2">
    <name type="scientific">Aeromonas veronii</name>
    <dbReference type="NCBI Taxonomy" id="654"/>
    <lineage>
        <taxon>Bacteria</taxon>
        <taxon>Pseudomonadati</taxon>
        <taxon>Pseudomonadota</taxon>
        <taxon>Gammaproteobacteria</taxon>
        <taxon>Aeromonadales</taxon>
        <taxon>Aeromonadaceae</taxon>
        <taxon>Aeromonas</taxon>
    </lineage>
</organism>
<gene>
    <name evidence="1" type="ORF">DAA48_16950</name>
</gene>